<sequence length="107" mass="11323">MEASREKAQTGPPGVRVVALPTAAQPSTSVHPIHSAVFVHQTARVYNSFRLLRGLSSVLRTSNRNVVPPFGLGSNSPNSTIFAHLLPQSPKRLDSVSSSGSCCDSTP</sequence>
<organism evidence="1 2">
    <name type="scientific">Acaulospora colombiana</name>
    <dbReference type="NCBI Taxonomy" id="27376"/>
    <lineage>
        <taxon>Eukaryota</taxon>
        <taxon>Fungi</taxon>
        <taxon>Fungi incertae sedis</taxon>
        <taxon>Mucoromycota</taxon>
        <taxon>Glomeromycotina</taxon>
        <taxon>Glomeromycetes</taxon>
        <taxon>Diversisporales</taxon>
        <taxon>Acaulosporaceae</taxon>
        <taxon>Acaulospora</taxon>
    </lineage>
</organism>
<proteinExistence type="predicted"/>
<dbReference type="Proteomes" id="UP000789525">
    <property type="component" value="Unassembled WGS sequence"/>
</dbReference>
<dbReference type="EMBL" id="CAJVPT010019357">
    <property type="protein sequence ID" value="CAG8640478.1"/>
    <property type="molecule type" value="Genomic_DNA"/>
</dbReference>
<feature type="non-terminal residue" evidence="1">
    <location>
        <position position="107"/>
    </location>
</feature>
<evidence type="ECO:0000313" key="2">
    <source>
        <dbReference type="Proteomes" id="UP000789525"/>
    </source>
</evidence>
<gene>
    <name evidence="1" type="ORF">ACOLOM_LOCUS7922</name>
</gene>
<keyword evidence="2" id="KW-1185">Reference proteome</keyword>
<comment type="caution">
    <text evidence="1">The sequence shown here is derived from an EMBL/GenBank/DDBJ whole genome shotgun (WGS) entry which is preliminary data.</text>
</comment>
<protein>
    <submittedName>
        <fullName evidence="1">2415_t:CDS:1</fullName>
    </submittedName>
</protein>
<accession>A0ACA9N9V9</accession>
<name>A0ACA9N9V9_9GLOM</name>
<reference evidence="1" key="1">
    <citation type="submission" date="2021-06" db="EMBL/GenBank/DDBJ databases">
        <authorList>
            <person name="Kallberg Y."/>
            <person name="Tangrot J."/>
            <person name="Rosling A."/>
        </authorList>
    </citation>
    <scope>NUCLEOTIDE SEQUENCE</scope>
    <source>
        <strain evidence="1">CL356</strain>
    </source>
</reference>
<evidence type="ECO:0000313" key="1">
    <source>
        <dbReference type="EMBL" id="CAG8640478.1"/>
    </source>
</evidence>